<reference evidence="5 6" key="1">
    <citation type="journal article" date="2014" name="Genome Announc.">
        <title>Draft Genome Sequence of Propane- and Butane-Oxidizing Actinobacterium Rhodococcus ruber IEGM 231.</title>
        <authorList>
            <person name="Ivshina I.B."/>
            <person name="Kuyukina M.S."/>
            <person name="Krivoruchko A.V."/>
            <person name="Barbe V."/>
            <person name="Fischer C."/>
        </authorList>
    </citation>
    <scope>NUCLEOTIDE SEQUENCE [LARGE SCALE GENOMIC DNA]</scope>
</reference>
<dbReference type="InterPro" id="IPR025734">
    <property type="entry name" value="EspG"/>
</dbReference>
<evidence type="ECO:0000256" key="1">
    <source>
        <dbReference type="ARBA" id="ARBA00004496"/>
    </source>
</evidence>
<evidence type="ECO:0000256" key="3">
    <source>
        <dbReference type="ARBA" id="ARBA00022490"/>
    </source>
</evidence>
<gene>
    <name evidence="5" type="ORF">RHRU231_830012</name>
</gene>
<dbReference type="Proteomes" id="UP000042997">
    <property type="component" value="Unassembled WGS sequence"/>
</dbReference>
<keyword evidence="3" id="KW-0963">Cytoplasm</keyword>
<comment type="similarity">
    <text evidence="2">Belongs to the EspG family.</text>
</comment>
<proteinExistence type="inferred from homology"/>
<evidence type="ECO:0000256" key="2">
    <source>
        <dbReference type="ARBA" id="ARBA00006411"/>
    </source>
</evidence>
<accession>A0A098BRR3</accession>
<evidence type="ECO:0000313" key="5">
    <source>
        <dbReference type="EMBL" id="CDZ91423.1"/>
    </source>
</evidence>
<dbReference type="EMBL" id="CCSD01000098">
    <property type="protein sequence ID" value="CDZ91423.1"/>
    <property type="molecule type" value="Genomic_DNA"/>
</dbReference>
<keyword evidence="4" id="KW-0143">Chaperone</keyword>
<name>A0A098BRR3_9NOCA</name>
<comment type="subcellular location">
    <subcellularLocation>
        <location evidence="1">Cytoplasm</location>
    </subcellularLocation>
</comment>
<dbReference type="RefSeq" id="WP_010595712.1">
    <property type="nucleotide sequence ID" value="NZ_CP023714.1"/>
</dbReference>
<protein>
    <submittedName>
        <fullName evidence="5">Uncharacterized protein</fullName>
    </submittedName>
</protein>
<organism evidence="5 6">
    <name type="scientific">Rhodococcus ruber</name>
    <dbReference type="NCBI Taxonomy" id="1830"/>
    <lineage>
        <taxon>Bacteria</taxon>
        <taxon>Bacillati</taxon>
        <taxon>Actinomycetota</taxon>
        <taxon>Actinomycetes</taxon>
        <taxon>Mycobacteriales</taxon>
        <taxon>Nocardiaceae</taxon>
        <taxon>Rhodococcus</taxon>
    </lineage>
</organism>
<dbReference type="eggNOG" id="ENOG502ZVHB">
    <property type="taxonomic scope" value="Bacteria"/>
</dbReference>
<evidence type="ECO:0000256" key="4">
    <source>
        <dbReference type="ARBA" id="ARBA00023186"/>
    </source>
</evidence>
<dbReference type="KEGG" id="rrz:CS378_13715"/>
<dbReference type="Pfam" id="PF14011">
    <property type="entry name" value="ESX-1_EspG"/>
    <property type="match status" value="1"/>
</dbReference>
<dbReference type="OrthoDB" id="4532341at2"/>
<sequence>MTWRLTPDRFLALWTATGLDEVPFPLRYRSTALWEDEHAANVEAAHRWRRMNPDEQLAAAMATMRHAEVTVEAYGQTSADSELRLRGCIRHDSAVLVRQEPGRAGDFVVTTTSAYTLADAVVQCLPDAPAGTAPALSAPTAEVAEFSTPTQVLRTAQAPPAVRLRRLLTDPRSGTGNLRVLSSPDGLTFTPVTDLGWFDVVGDGRYLFRTGRHTHVCPASPELLRDELARAVDGAREKRGRVGDTGLRWVHG</sequence>
<evidence type="ECO:0000313" key="6">
    <source>
        <dbReference type="Proteomes" id="UP000042997"/>
    </source>
</evidence>
<dbReference type="AlphaFoldDB" id="A0A098BRR3"/>
<dbReference type="GeneID" id="66838033"/>